<evidence type="ECO:0000313" key="2">
    <source>
        <dbReference type="Proteomes" id="UP001066276"/>
    </source>
</evidence>
<dbReference type="EMBL" id="JANPWB010000002">
    <property type="protein sequence ID" value="KAJ1206503.1"/>
    <property type="molecule type" value="Genomic_DNA"/>
</dbReference>
<name>A0AAV7VZ14_PLEWA</name>
<accession>A0AAV7VZ14</accession>
<comment type="caution">
    <text evidence="1">The sequence shown here is derived from an EMBL/GenBank/DDBJ whole genome shotgun (WGS) entry which is preliminary data.</text>
</comment>
<evidence type="ECO:0000313" key="1">
    <source>
        <dbReference type="EMBL" id="KAJ1206503.1"/>
    </source>
</evidence>
<dbReference type="Proteomes" id="UP001066276">
    <property type="component" value="Chromosome 1_2"/>
</dbReference>
<organism evidence="1 2">
    <name type="scientific">Pleurodeles waltl</name>
    <name type="common">Iberian ribbed newt</name>
    <dbReference type="NCBI Taxonomy" id="8319"/>
    <lineage>
        <taxon>Eukaryota</taxon>
        <taxon>Metazoa</taxon>
        <taxon>Chordata</taxon>
        <taxon>Craniata</taxon>
        <taxon>Vertebrata</taxon>
        <taxon>Euteleostomi</taxon>
        <taxon>Amphibia</taxon>
        <taxon>Batrachia</taxon>
        <taxon>Caudata</taxon>
        <taxon>Salamandroidea</taxon>
        <taxon>Salamandridae</taxon>
        <taxon>Pleurodelinae</taxon>
        <taxon>Pleurodeles</taxon>
    </lineage>
</organism>
<keyword evidence="2" id="KW-1185">Reference proteome</keyword>
<proteinExistence type="predicted"/>
<reference evidence="1" key="1">
    <citation type="journal article" date="2022" name="bioRxiv">
        <title>Sequencing and chromosome-scale assembly of the giantPleurodeles waltlgenome.</title>
        <authorList>
            <person name="Brown T."/>
            <person name="Elewa A."/>
            <person name="Iarovenko S."/>
            <person name="Subramanian E."/>
            <person name="Araus A.J."/>
            <person name="Petzold A."/>
            <person name="Susuki M."/>
            <person name="Suzuki K.-i.T."/>
            <person name="Hayashi T."/>
            <person name="Toyoda A."/>
            <person name="Oliveira C."/>
            <person name="Osipova E."/>
            <person name="Leigh N.D."/>
            <person name="Simon A."/>
            <person name="Yun M.H."/>
        </authorList>
    </citation>
    <scope>NUCLEOTIDE SEQUENCE</scope>
    <source>
        <strain evidence="1">20211129_DDA</strain>
        <tissue evidence="1">Liver</tissue>
    </source>
</reference>
<gene>
    <name evidence="1" type="ORF">NDU88_001908</name>
</gene>
<dbReference type="AlphaFoldDB" id="A0AAV7VZ14"/>
<protein>
    <submittedName>
        <fullName evidence="1">Uncharacterized protein</fullName>
    </submittedName>
</protein>
<sequence>MVSKIVPPLVGSSAPALPATVPDTIQVAGKADRNEVQPSTHVGAAPLLTLHLRRRASPLAHMRPSACRQPNVIQRPGRLPPPLGRPCDRISQLRSAGKESRSSNLLNIRGPRDPAHGGWLLHTGLAVVRPQPQLPATSCLTPTRGPKIVLGSESSWRRLRTTGGAVRWSQGMRAMSCANI</sequence>